<evidence type="ECO:0000256" key="4">
    <source>
        <dbReference type="ARBA" id="ARBA00022692"/>
    </source>
</evidence>
<dbReference type="Proteomes" id="UP000535543">
    <property type="component" value="Unassembled WGS sequence"/>
</dbReference>
<evidence type="ECO:0000256" key="6">
    <source>
        <dbReference type="ARBA" id="ARBA00022989"/>
    </source>
</evidence>
<dbReference type="EMBL" id="VCQU01000007">
    <property type="protein sequence ID" value="NMN97194.1"/>
    <property type="molecule type" value="Genomic_DNA"/>
</dbReference>
<evidence type="ECO:0000256" key="1">
    <source>
        <dbReference type="ARBA" id="ARBA00004167"/>
    </source>
</evidence>
<evidence type="ECO:0000256" key="5">
    <source>
        <dbReference type="ARBA" id="ARBA00022927"/>
    </source>
</evidence>
<comment type="subcellular location">
    <subcellularLocation>
        <location evidence="1">Membrane</location>
        <topology evidence="1">Single-pass membrane protein</topology>
    </subcellularLocation>
</comment>
<dbReference type="NCBIfam" id="TIGR01410">
    <property type="entry name" value="tatB"/>
    <property type="match status" value="1"/>
</dbReference>
<dbReference type="GO" id="GO:0043953">
    <property type="term" value="P:protein transport by the Tat complex"/>
    <property type="evidence" value="ECO:0007669"/>
    <property type="project" value="InterPro"/>
</dbReference>
<dbReference type="AlphaFoldDB" id="A0A848KJI4"/>
<proteinExistence type="predicted"/>
<keyword evidence="4" id="KW-0812">Transmembrane</keyword>
<reference evidence="9 10" key="2">
    <citation type="submission" date="2020-06" db="EMBL/GenBank/DDBJ databases">
        <title>Antribacter stalactiti gen. nov., sp. nov., a new member of the family Nacardiaceae isolated from a cave.</title>
        <authorList>
            <person name="Kim I.S."/>
        </authorList>
    </citation>
    <scope>NUCLEOTIDE SEQUENCE [LARGE SCALE GENOMIC DNA]</scope>
    <source>
        <strain evidence="9 10">YC2-7</strain>
    </source>
</reference>
<dbReference type="InterPro" id="IPR018448">
    <property type="entry name" value="TatB"/>
</dbReference>
<keyword evidence="3" id="KW-1003">Cell membrane</keyword>
<evidence type="ECO:0000256" key="8">
    <source>
        <dbReference type="ARBA" id="ARBA00023136"/>
    </source>
</evidence>
<dbReference type="Pfam" id="PF02416">
    <property type="entry name" value="TatA_B_E"/>
    <property type="match status" value="1"/>
</dbReference>
<accession>A0A848KJI4</accession>
<keyword evidence="6" id="KW-1133">Transmembrane helix</keyword>
<reference evidence="9 10" key="1">
    <citation type="submission" date="2019-05" db="EMBL/GenBank/DDBJ databases">
        <authorList>
            <person name="Lee S.D."/>
        </authorList>
    </citation>
    <scope>NUCLEOTIDE SEQUENCE [LARGE SCALE GENOMIC DNA]</scope>
    <source>
        <strain evidence="9 10">YC2-7</strain>
    </source>
</reference>
<dbReference type="PRINTS" id="PR01506">
    <property type="entry name" value="TATBPROTEIN"/>
</dbReference>
<keyword evidence="5" id="KW-0653">Protein transport</keyword>
<gene>
    <name evidence="9" type="primary">tatB</name>
    <name evidence="9" type="ORF">FGL95_19335</name>
</gene>
<evidence type="ECO:0000313" key="10">
    <source>
        <dbReference type="Proteomes" id="UP000535543"/>
    </source>
</evidence>
<comment type="caution">
    <text evidence="9">The sequence shown here is derived from an EMBL/GenBank/DDBJ whole genome shotgun (WGS) entry which is preliminary data.</text>
</comment>
<organism evidence="9 10">
    <name type="scientific">Antrihabitans stalactiti</name>
    <dbReference type="NCBI Taxonomy" id="2584121"/>
    <lineage>
        <taxon>Bacteria</taxon>
        <taxon>Bacillati</taxon>
        <taxon>Actinomycetota</taxon>
        <taxon>Actinomycetes</taxon>
        <taxon>Mycobacteriales</taxon>
        <taxon>Nocardiaceae</taxon>
        <taxon>Antrihabitans</taxon>
    </lineage>
</organism>
<keyword evidence="7" id="KW-0811">Translocation</keyword>
<keyword evidence="8" id="KW-0472">Membrane</keyword>
<dbReference type="InterPro" id="IPR003369">
    <property type="entry name" value="TatA/B/E"/>
</dbReference>
<dbReference type="GO" id="GO:0016020">
    <property type="term" value="C:membrane"/>
    <property type="evidence" value="ECO:0007669"/>
    <property type="project" value="InterPro"/>
</dbReference>
<keyword evidence="10" id="KW-1185">Reference proteome</keyword>
<name>A0A848KJI4_9NOCA</name>
<keyword evidence="2" id="KW-0813">Transport</keyword>
<dbReference type="RefSeq" id="WP_169589901.1">
    <property type="nucleotide sequence ID" value="NZ_VCQU01000007.1"/>
</dbReference>
<evidence type="ECO:0000256" key="3">
    <source>
        <dbReference type="ARBA" id="ARBA00022475"/>
    </source>
</evidence>
<evidence type="ECO:0000256" key="2">
    <source>
        <dbReference type="ARBA" id="ARBA00022448"/>
    </source>
</evidence>
<dbReference type="GO" id="GO:0008320">
    <property type="term" value="F:protein transmembrane transporter activity"/>
    <property type="evidence" value="ECO:0007669"/>
    <property type="project" value="InterPro"/>
</dbReference>
<evidence type="ECO:0000313" key="9">
    <source>
        <dbReference type="EMBL" id="NMN97194.1"/>
    </source>
</evidence>
<protein>
    <submittedName>
        <fullName evidence="9">Twin-arginine translocase subunit TatB</fullName>
    </submittedName>
</protein>
<dbReference type="Gene3D" id="1.20.5.3310">
    <property type="match status" value="1"/>
</dbReference>
<sequence>MFNNIGWDKLFLLIVAALVVLGPERLPGAVRQTLQYVRRARDYASGISEQLHAELQPVLSELGESIPEVTPTVVFTEPDNEGDGKWAV</sequence>
<evidence type="ECO:0000256" key="7">
    <source>
        <dbReference type="ARBA" id="ARBA00023010"/>
    </source>
</evidence>